<evidence type="ECO:0000259" key="6">
    <source>
        <dbReference type="PROSITE" id="PS51898"/>
    </source>
</evidence>
<proteinExistence type="inferred from homology"/>
<evidence type="ECO:0000313" key="7">
    <source>
        <dbReference type="EMBL" id="CAI9121870.1"/>
    </source>
</evidence>
<dbReference type="GO" id="GO:0006310">
    <property type="term" value="P:DNA recombination"/>
    <property type="evidence" value="ECO:0007669"/>
    <property type="project" value="UniProtKB-KW"/>
</dbReference>
<feature type="coiled-coil region" evidence="5">
    <location>
        <begin position="83"/>
        <end position="117"/>
    </location>
</feature>
<dbReference type="InterPro" id="IPR002104">
    <property type="entry name" value="Integrase_catalytic"/>
</dbReference>
<keyword evidence="4" id="KW-0233">DNA recombination</keyword>
<sequence length="506" mass="59937">MREIWLSLQTNNKPKALKLCYEIELIVAEMLDNNMVEKFDIRKYYKEKFDAVRQTKKDYKDDLIRISSKYLLDAPENIVNDFVHLVERRQEETIKKINELNNEIIKAKSEGNNEKELLLMNMLRETIAKIPNNNNINHEENKVNKKSSAKFIDTIEEYINMRKGNIGIETLEQLDNVKRLFIKFMDNREHLHEYTRKDAKQFIETLRQLPKTYGKSSKDKDKTLKQIIEEANKKDAEYLTISKEVINRHLKNLIKIWNYAISKDELEDIKENRIWENHIFDSLREKTVNKRAFKNEELINLMRTLWTSRININTVKQIIGIATYTGMRLEEICRLRPKDIEEIEGVLCFNIQVHFDKDRREIWNPKTEAGERIIPIHKALKSASLGLLERAKNCEKSDKERIFFDLSYDARREKYGAGFSKRFSDFKTKAGLPANVSFHSFRHLVRTKLGDRNGHNYPTEWIDQILGHETAGEGSRYNNGTNSKNLYKVISTLEYEDWNPENIRNR</sequence>
<dbReference type="InterPro" id="IPR013762">
    <property type="entry name" value="Integrase-like_cat_sf"/>
</dbReference>
<dbReference type="PROSITE" id="PS51898">
    <property type="entry name" value="TYR_RECOMBINASE"/>
    <property type="match status" value="1"/>
</dbReference>
<feature type="domain" description="Tyr recombinase" evidence="6">
    <location>
        <begin position="288"/>
        <end position="491"/>
    </location>
</feature>
<name>A0AA35UYM2_9PROT</name>
<keyword evidence="5" id="KW-0175">Coiled coil</keyword>
<dbReference type="PANTHER" id="PTHR30349">
    <property type="entry name" value="PHAGE INTEGRASE-RELATED"/>
    <property type="match status" value="1"/>
</dbReference>
<dbReference type="EMBL" id="CATKSH010000025">
    <property type="protein sequence ID" value="CAI9121870.1"/>
    <property type="molecule type" value="Genomic_DNA"/>
</dbReference>
<evidence type="ECO:0000256" key="1">
    <source>
        <dbReference type="ARBA" id="ARBA00008857"/>
    </source>
</evidence>
<dbReference type="Pfam" id="PF00589">
    <property type="entry name" value="Phage_integrase"/>
    <property type="match status" value="1"/>
</dbReference>
<dbReference type="AlphaFoldDB" id="A0AA35UYM2"/>
<keyword evidence="2" id="KW-0229">DNA integration</keyword>
<keyword evidence="8" id="KW-1185">Reference proteome</keyword>
<dbReference type="Gene3D" id="1.10.443.10">
    <property type="entry name" value="Intergrase catalytic core"/>
    <property type="match status" value="1"/>
</dbReference>
<dbReference type="SUPFAM" id="SSF56349">
    <property type="entry name" value="DNA breaking-rejoining enzymes"/>
    <property type="match status" value="1"/>
</dbReference>
<accession>A0AA35UYM2</accession>
<protein>
    <submittedName>
        <fullName evidence="7">Site-specific integrase</fullName>
    </submittedName>
</protein>
<evidence type="ECO:0000256" key="2">
    <source>
        <dbReference type="ARBA" id="ARBA00022908"/>
    </source>
</evidence>
<comment type="similarity">
    <text evidence="1">Belongs to the 'phage' integrase family.</text>
</comment>
<comment type="caution">
    <text evidence="7">The sequence shown here is derived from an EMBL/GenBank/DDBJ whole genome shotgun (WGS) entry which is preliminary data.</text>
</comment>
<evidence type="ECO:0000256" key="5">
    <source>
        <dbReference type="SAM" id="Coils"/>
    </source>
</evidence>
<gene>
    <name evidence="7" type="ORF">LMG32879_002725</name>
</gene>
<dbReference type="GO" id="GO:0003677">
    <property type="term" value="F:DNA binding"/>
    <property type="evidence" value="ECO:0007669"/>
    <property type="project" value="UniProtKB-KW"/>
</dbReference>
<organism evidence="7 8">
    <name type="scientific">Brytella acorum</name>
    <dbReference type="NCBI Taxonomy" id="2959299"/>
    <lineage>
        <taxon>Bacteria</taxon>
        <taxon>Pseudomonadati</taxon>
        <taxon>Pseudomonadota</taxon>
        <taxon>Alphaproteobacteria</taxon>
        <taxon>Acetobacterales</taxon>
        <taxon>Acetobacteraceae</taxon>
        <taxon>Brytella</taxon>
    </lineage>
</organism>
<keyword evidence="3" id="KW-0238">DNA-binding</keyword>
<evidence type="ECO:0000313" key="8">
    <source>
        <dbReference type="Proteomes" id="UP001176960"/>
    </source>
</evidence>
<dbReference type="PANTHER" id="PTHR30349:SF41">
    <property type="entry name" value="INTEGRASE_RECOMBINASE PROTEIN MJ0367-RELATED"/>
    <property type="match status" value="1"/>
</dbReference>
<dbReference type="Proteomes" id="UP001176960">
    <property type="component" value="Unassembled WGS sequence"/>
</dbReference>
<reference evidence="7" key="1">
    <citation type="submission" date="2023-03" db="EMBL/GenBank/DDBJ databases">
        <authorList>
            <person name="Cleenwerck I."/>
        </authorList>
    </citation>
    <scope>NUCLEOTIDE SEQUENCE</scope>
    <source>
        <strain evidence="7">LMG 32879</strain>
    </source>
</reference>
<dbReference type="InterPro" id="IPR011010">
    <property type="entry name" value="DNA_brk_join_enz"/>
</dbReference>
<evidence type="ECO:0000256" key="4">
    <source>
        <dbReference type="ARBA" id="ARBA00023172"/>
    </source>
</evidence>
<evidence type="ECO:0000256" key="3">
    <source>
        <dbReference type="ARBA" id="ARBA00023125"/>
    </source>
</evidence>
<dbReference type="GO" id="GO:0015074">
    <property type="term" value="P:DNA integration"/>
    <property type="evidence" value="ECO:0007669"/>
    <property type="project" value="UniProtKB-KW"/>
</dbReference>
<dbReference type="InterPro" id="IPR050090">
    <property type="entry name" value="Tyrosine_recombinase_XerCD"/>
</dbReference>